<dbReference type="GO" id="GO:0042981">
    <property type="term" value="P:regulation of apoptotic process"/>
    <property type="evidence" value="ECO:0007669"/>
    <property type="project" value="InterPro"/>
</dbReference>
<dbReference type="PROSITE" id="PS50062">
    <property type="entry name" value="BCL2_FAMILY"/>
    <property type="match status" value="1"/>
</dbReference>
<evidence type="ECO:0000256" key="1">
    <source>
        <dbReference type="ARBA" id="ARBA00004370"/>
    </source>
</evidence>
<dbReference type="Pfam" id="PF02180">
    <property type="entry name" value="BH4"/>
    <property type="match status" value="1"/>
</dbReference>
<dbReference type="GO" id="GO:0051400">
    <property type="term" value="F:BH domain binding"/>
    <property type="evidence" value="ECO:0007669"/>
    <property type="project" value="TreeGrafter"/>
</dbReference>
<dbReference type="GO" id="GO:0008630">
    <property type="term" value="P:intrinsic apoptotic signaling pathway in response to DNA damage"/>
    <property type="evidence" value="ECO:0007669"/>
    <property type="project" value="TreeGrafter"/>
</dbReference>
<evidence type="ECO:0000256" key="3">
    <source>
        <dbReference type="ARBA" id="ARBA00022703"/>
    </source>
</evidence>
<evidence type="ECO:0000256" key="5">
    <source>
        <dbReference type="SAM" id="MobiDB-lite"/>
    </source>
</evidence>
<dbReference type="Proteomes" id="UP001497482">
    <property type="component" value="Chromosome 5"/>
</dbReference>
<gene>
    <name evidence="8" type="ORF">KC01_LOCUS34115</name>
</gene>
<dbReference type="AlphaFoldDB" id="A0AAV2M140"/>
<dbReference type="InterPro" id="IPR020717">
    <property type="entry name" value="Bcl2_BH1_motif_CS"/>
</dbReference>
<evidence type="ECO:0000259" key="7">
    <source>
        <dbReference type="SMART" id="SM00337"/>
    </source>
</evidence>
<dbReference type="Pfam" id="PF00452">
    <property type="entry name" value="Bcl-2"/>
    <property type="match status" value="1"/>
</dbReference>
<dbReference type="InterPro" id="IPR036834">
    <property type="entry name" value="Bcl-2-like_sf"/>
</dbReference>
<sequence length="204" mass="22586">MNRDLVEFYVRYKLCQRGWAEGEGLVAGPAPVPPSVPGPAPSVGPGPAPSSRVKEALRDSAVEFELRFSRAFSDLHRQLHLTPSTAYTSFASVMDEVFRDGVNWGRVVGLFAFGGALCVECVDKDMSHMVHRIVGWMTVYLDEHIQDWINQQGGWDVFADLYGRDAAAMSCRSEESFRQWLFAGVTLVAGVVVGSLLVLVHRRL</sequence>
<organism evidence="8 9">
    <name type="scientific">Knipowitschia caucasica</name>
    <name type="common">Caucasian dwarf goby</name>
    <name type="synonym">Pomatoschistus caucasicus</name>
    <dbReference type="NCBI Taxonomy" id="637954"/>
    <lineage>
        <taxon>Eukaryota</taxon>
        <taxon>Metazoa</taxon>
        <taxon>Chordata</taxon>
        <taxon>Craniata</taxon>
        <taxon>Vertebrata</taxon>
        <taxon>Euteleostomi</taxon>
        <taxon>Actinopterygii</taxon>
        <taxon>Neopterygii</taxon>
        <taxon>Teleostei</taxon>
        <taxon>Neoteleostei</taxon>
        <taxon>Acanthomorphata</taxon>
        <taxon>Gobiaria</taxon>
        <taxon>Gobiiformes</taxon>
        <taxon>Gobioidei</taxon>
        <taxon>Gobiidae</taxon>
        <taxon>Gobiinae</taxon>
        <taxon>Knipowitschia</taxon>
    </lineage>
</organism>
<keyword evidence="6" id="KW-1133">Transmembrane helix</keyword>
<dbReference type="Gene3D" id="1.10.437.10">
    <property type="entry name" value="Blc2-like"/>
    <property type="match status" value="1"/>
</dbReference>
<dbReference type="PANTHER" id="PTHR11256">
    <property type="entry name" value="BCL-2 RELATED"/>
    <property type="match status" value="1"/>
</dbReference>
<dbReference type="SMART" id="SM00337">
    <property type="entry name" value="BCL"/>
    <property type="match status" value="1"/>
</dbReference>
<dbReference type="InterPro" id="IPR046371">
    <property type="entry name" value="Bcl-2_BH1-3"/>
</dbReference>
<keyword evidence="6" id="KW-0812">Transmembrane</keyword>
<proteinExistence type="inferred from homology"/>
<dbReference type="CDD" id="cd06845">
    <property type="entry name" value="Bcl-2_like"/>
    <property type="match status" value="1"/>
</dbReference>
<comment type="subcellular location">
    <subcellularLocation>
        <location evidence="1">Membrane</location>
    </subcellularLocation>
</comment>
<accession>A0AAV2M140</accession>
<dbReference type="GO" id="GO:0097192">
    <property type="term" value="P:extrinsic apoptotic signaling pathway in absence of ligand"/>
    <property type="evidence" value="ECO:0007669"/>
    <property type="project" value="TreeGrafter"/>
</dbReference>
<reference evidence="8 9" key="1">
    <citation type="submission" date="2024-04" db="EMBL/GenBank/DDBJ databases">
        <authorList>
            <person name="Waldvogel A.-M."/>
            <person name="Schoenle A."/>
        </authorList>
    </citation>
    <scope>NUCLEOTIDE SEQUENCE [LARGE SCALE GENOMIC DNA]</scope>
</reference>
<keyword evidence="3" id="KW-0053">Apoptosis</keyword>
<dbReference type="EMBL" id="OZ035827">
    <property type="protein sequence ID" value="CAL1607029.1"/>
    <property type="molecule type" value="Genomic_DNA"/>
</dbReference>
<dbReference type="PRINTS" id="PR01862">
    <property type="entry name" value="BCL2FAMILY"/>
</dbReference>
<name>A0AAV2M140_KNICA</name>
<dbReference type="PROSITE" id="PS01080">
    <property type="entry name" value="BH1"/>
    <property type="match status" value="1"/>
</dbReference>
<keyword evidence="4 6" id="KW-0472">Membrane</keyword>
<dbReference type="InterPro" id="IPR013279">
    <property type="entry name" value="Apop_reg_BclX"/>
</dbReference>
<dbReference type="InterPro" id="IPR026298">
    <property type="entry name" value="Bcl-2_fam"/>
</dbReference>
<dbReference type="SUPFAM" id="SSF56854">
    <property type="entry name" value="Bcl-2 inhibitors of programmed cell death"/>
    <property type="match status" value="1"/>
</dbReference>
<protein>
    <recommendedName>
        <fullName evidence="7">Bcl-2 Bcl-2 homology region 1-3 domain-containing protein</fullName>
    </recommendedName>
</protein>
<dbReference type="InterPro" id="IPR003093">
    <property type="entry name" value="Bcl2_BH4"/>
</dbReference>
<feature type="transmembrane region" description="Helical" evidence="6">
    <location>
        <begin position="180"/>
        <end position="200"/>
    </location>
</feature>
<feature type="region of interest" description="Disordered" evidence="5">
    <location>
        <begin position="30"/>
        <end position="51"/>
    </location>
</feature>
<feature type="compositionally biased region" description="Pro residues" evidence="5">
    <location>
        <begin position="30"/>
        <end position="48"/>
    </location>
</feature>
<dbReference type="InterPro" id="IPR002475">
    <property type="entry name" value="Bcl2-like"/>
</dbReference>
<keyword evidence="9" id="KW-1185">Reference proteome</keyword>
<evidence type="ECO:0000256" key="2">
    <source>
        <dbReference type="ARBA" id="ARBA00009458"/>
    </source>
</evidence>
<dbReference type="GO" id="GO:0001836">
    <property type="term" value="P:release of cytochrome c from mitochondria"/>
    <property type="evidence" value="ECO:0007669"/>
    <property type="project" value="TreeGrafter"/>
</dbReference>
<dbReference type="PRINTS" id="PR01864">
    <property type="entry name" value="APOPREGBCLX"/>
</dbReference>
<evidence type="ECO:0000313" key="9">
    <source>
        <dbReference type="Proteomes" id="UP001497482"/>
    </source>
</evidence>
<dbReference type="PANTHER" id="PTHR11256:SF12">
    <property type="entry name" value="BCL-2-LIKE PROTEIN 1"/>
    <property type="match status" value="1"/>
</dbReference>
<comment type="similarity">
    <text evidence="2">Belongs to the Bcl-2 family.</text>
</comment>
<evidence type="ECO:0000256" key="4">
    <source>
        <dbReference type="ARBA" id="ARBA00023136"/>
    </source>
</evidence>
<dbReference type="GO" id="GO:0005741">
    <property type="term" value="C:mitochondrial outer membrane"/>
    <property type="evidence" value="ECO:0007669"/>
    <property type="project" value="TreeGrafter"/>
</dbReference>
<feature type="domain" description="Bcl-2 Bcl-2 homology region 1-3" evidence="7">
    <location>
        <begin position="57"/>
        <end position="155"/>
    </location>
</feature>
<evidence type="ECO:0000256" key="6">
    <source>
        <dbReference type="SAM" id="Phobius"/>
    </source>
</evidence>
<evidence type="ECO:0000313" key="8">
    <source>
        <dbReference type="EMBL" id="CAL1607029.1"/>
    </source>
</evidence>